<proteinExistence type="predicted"/>
<dbReference type="GeneID" id="91554084"/>
<protein>
    <submittedName>
        <fullName evidence="1">Dienelactone hydrolase</fullName>
    </submittedName>
</protein>
<dbReference type="Gene3D" id="3.40.50.1820">
    <property type="entry name" value="alpha/beta hydrolase"/>
    <property type="match status" value="1"/>
</dbReference>
<accession>A0ABT9LM50</accession>
<comment type="caution">
    <text evidence="1">The sequence shown here is derived from an EMBL/GenBank/DDBJ whole genome shotgun (WGS) entry which is preliminary data.</text>
</comment>
<dbReference type="PANTHER" id="PTHR33428:SF14">
    <property type="entry name" value="CARBOXYLESTERASE TYPE B DOMAIN-CONTAINING PROTEIN"/>
    <property type="match status" value="1"/>
</dbReference>
<dbReference type="SUPFAM" id="SSF53474">
    <property type="entry name" value="alpha/beta-Hydrolases"/>
    <property type="match status" value="1"/>
</dbReference>
<dbReference type="EMBL" id="JAURUD010000001">
    <property type="protein sequence ID" value="MDP9684602.1"/>
    <property type="molecule type" value="Genomic_DNA"/>
</dbReference>
<dbReference type="GO" id="GO:0016787">
    <property type="term" value="F:hydrolase activity"/>
    <property type="evidence" value="ECO:0007669"/>
    <property type="project" value="UniProtKB-KW"/>
</dbReference>
<gene>
    <name evidence="1" type="ORF">J2S47_005104</name>
</gene>
<keyword evidence="1" id="KW-0378">Hydrolase</keyword>
<name>A0ABT9LM50_STRGD</name>
<organism evidence="1 2">
    <name type="scientific">Streptomyces griseoviridis</name>
    <dbReference type="NCBI Taxonomy" id="45398"/>
    <lineage>
        <taxon>Bacteria</taxon>
        <taxon>Bacillati</taxon>
        <taxon>Actinomycetota</taxon>
        <taxon>Actinomycetes</taxon>
        <taxon>Kitasatosporales</taxon>
        <taxon>Streptomycetaceae</taxon>
        <taxon>Streptomyces</taxon>
    </lineage>
</organism>
<sequence length="327" mass="34462">MQETVPVTKDPSTYAAGFPVPAPTPVSSHYPVLIDVPGRPVPLAVRVTAPATGTELPVIVFSHGHGPSTFVPSFHGYGPLVDFWAAHGFVVLQPTHLDATFLGLREADDPDAPLYLKSRADDLRRIVDGLGDIERAVPGLAGRVDTGRIAAVGHSAGGHTVGLVSGQTITDASDGSTVGAVDERFGARVMIAAPGRGEDLDGPAAQPYAPLTTTAFDGMTPKVLVVVGTKDQNPFFSGRQDWRSDAYTAAPVPKTMLEIFDAEHGLGGISAFDAVETTDENPDRVAAVRALVWAYLRSELYPRDPAWPRATAVLADSATPVGRVESR</sequence>
<dbReference type="RefSeq" id="WP_306887800.1">
    <property type="nucleotide sequence ID" value="NZ_BMSM01000032.1"/>
</dbReference>
<keyword evidence="2" id="KW-1185">Reference proteome</keyword>
<dbReference type="Proteomes" id="UP001231675">
    <property type="component" value="Unassembled WGS sequence"/>
</dbReference>
<reference evidence="1 2" key="1">
    <citation type="submission" date="2023-07" db="EMBL/GenBank/DDBJ databases">
        <title>Sequencing the genomes of 1000 actinobacteria strains.</title>
        <authorList>
            <person name="Klenk H.-P."/>
        </authorList>
    </citation>
    <scope>NUCLEOTIDE SEQUENCE [LARGE SCALE GENOMIC DNA]</scope>
    <source>
        <strain evidence="1 2">DSM 40229</strain>
    </source>
</reference>
<evidence type="ECO:0000313" key="1">
    <source>
        <dbReference type="EMBL" id="MDP9684602.1"/>
    </source>
</evidence>
<dbReference type="PANTHER" id="PTHR33428">
    <property type="entry name" value="CHLOROPHYLLASE-2, CHLOROPLASTIC"/>
    <property type="match status" value="1"/>
</dbReference>
<evidence type="ECO:0000313" key="2">
    <source>
        <dbReference type="Proteomes" id="UP001231675"/>
    </source>
</evidence>
<dbReference type="InterPro" id="IPR029058">
    <property type="entry name" value="AB_hydrolase_fold"/>
</dbReference>